<keyword evidence="4 6" id="KW-0472">Membrane</keyword>
<keyword evidence="6" id="KW-0813">Transport</keyword>
<sequence>MTAQAMPSTLRIGLSRGALELRTFMRDREAAAFTFAMPIVLMLIFGTIFKGEIKGTGVDFRQYFAAGIIASGIASTTFISLGVGIAQERDDGTLKRLYGMPMPPAAYFIGKTITALVLSVAETVVLFLLGHVMFGLNPPGTPERWFTFVWVFVAGVTVCTLLGIAVSSVPRSGRGAAAVLNVPYLVLQFISGVYFTFTELPKGVQDAGAVFPLKWICQGLRSALLPDTLLPVEPAHAWEHGRIALVLAAWAVAGFALCLTTFRWKRRDDG</sequence>
<reference evidence="8" key="1">
    <citation type="submission" date="2023-03" db="EMBL/GenBank/DDBJ databases">
        <title>Actinoallomurus iriomotensis NBRC 103681.</title>
        <authorList>
            <person name="Ichikawa N."/>
            <person name="Sato H."/>
            <person name="Tonouchi N."/>
        </authorList>
    </citation>
    <scope>NUCLEOTIDE SEQUENCE</scope>
    <source>
        <strain evidence="8">NBRC 103681</strain>
    </source>
</reference>
<dbReference type="AlphaFoldDB" id="A0A9W6RJI0"/>
<evidence type="ECO:0000256" key="6">
    <source>
        <dbReference type="RuleBase" id="RU361157"/>
    </source>
</evidence>
<gene>
    <name evidence="8" type="ORF">Airi01_055130</name>
    <name evidence="9" type="ORF">Airi02_073560</name>
</gene>
<comment type="subcellular location">
    <subcellularLocation>
        <location evidence="6">Cell membrane</location>
        <topology evidence="6">Multi-pass membrane protein</topology>
    </subcellularLocation>
    <subcellularLocation>
        <location evidence="1">Membrane</location>
        <topology evidence="1">Multi-pass membrane protein</topology>
    </subcellularLocation>
</comment>
<reference evidence="9" key="2">
    <citation type="submission" date="2023-03" db="EMBL/GenBank/DDBJ databases">
        <title>Actinoallomurus iriomotensis NBRC 103684.</title>
        <authorList>
            <person name="Ichikawa N."/>
            <person name="Sato H."/>
            <person name="Tonouchi N."/>
        </authorList>
    </citation>
    <scope>NUCLEOTIDE SEQUENCE</scope>
    <source>
        <strain evidence="9">NBRC 103684</strain>
    </source>
</reference>
<keyword evidence="2 6" id="KW-0812">Transmembrane</keyword>
<evidence type="ECO:0000313" key="8">
    <source>
        <dbReference type="EMBL" id="GLY77246.1"/>
    </source>
</evidence>
<evidence type="ECO:0000256" key="3">
    <source>
        <dbReference type="ARBA" id="ARBA00022989"/>
    </source>
</evidence>
<accession>A0A9W6RJI0</accession>
<dbReference type="PANTHER" id="PTHR43229:SF6">
    <property type="entry name" value="ABC-TYPE MULTIDRUG TRANSPORT SYSTEM, PERMEASE COMPONENT"/>
    <property type="match status" value="1"/>
</dbReference>
<feature type="transmembrane region" description="Helical" evidence="6">
    <location>
        <begin position="145"/>
        <end position="166"/>
    </location>
</feature>
<protein>
    <recommendedName>
        <fullName evidence="6">Transport permease protein</fullName>
    </recommendedName>
</protein>
<comment type="similarity">
    <text evidence="6">Belongs to the ABC-2 integral membrane protein family.</text>
</comment>
<dbReference type="RefSeq" id="WP_285579699.1">
    <property type="nucleotide sequence ID" value="NZ_BSTJ01000007.1"/>
</dbReference>
<evidence type="ECO:0000256" key="5">
    <source>
        <dbReference type="ARBA" id="ARBA00023251"/>
    </source>
</evidence>
<dbReference type="InterPro" id="IPR000412">
    <property type="entry name" value="ABC_2_transport"/>
</dbReference>
<keyword evidence="3 6" id="KW-1133">Transmembrane helix</keyword>
<dbReference type="GO" id="GO:0043190">
    <property type="term" value="C:ATP-binding cassette (ABC) transporter complex"/>
    <property type="evidence" value="ECO:0007669"/>
    <property type="project" value="InterPro"/>
</dbReference>
<dbReference type="InterPro" id="IPR047817">
    <property type="entry name" value="ABC2_TM_bact-type"/>
</dbReference>
<dbReference type="EMBL" id="BSTJ01000007">
    <property type="protein sequence ID" value="GLY77246.1"/>
    <property type="molecule type" value="Genomic_DNA"/>
</dbReference>
<dbReference type="InterPro" id="IPR051784">
    <property type="entry name" value="Nod_factor_ABC_transporter"/>
</dbReference>
<name>A0A9W6RJI0_9ACTN</name>
<feature type="transmembrane region" description="Helical" evidence="6">
    <location>
        <begin position="107"/>
        <end position="133"/>
    </location>
</feature>
<evidence type="ECO:0000256" key="4">
    <source>
        <dbReference type="ARBA" id="ARBA00023136"/>
    </source>
</evidence>
<dbReference type="Pfam" id="PF01061">
    <property type="entry name" value="ABC2_membrane"/>
    <property type="match status" value="1"/>
</dbReference>
<dbReference type="Proteomes" id="UP001165074">
    <property type="component" value="Unassembled WGS sequence"/>
</dbReference>
<feature type="transmembrane region" description="Helical" evidence="6">
    <location>
        <begin position="178"/>
        <end position="197"/>
    </location>
</feature>
<evidence type="ECO:0000256" key="1">
    <source>
        <dbReference type="ARBA" id="ARBA00004141"/>
    </source>
</evidence>
<comment type="caution">
    <text evidence="8">The sequence shown here is derived from an EMBL/GenBank/DDBJ whole genome shotgun (WGS) entry which is preliminary data.</text>
</comment>
<evidence type="ECO:0000313" key="9">
    <source>
        <dbReference type="EMBL" id="GLY89427.1"/>
    </source>
</evidence>
<proteinExistence type="inferred from homology"/>
<dbReference type="PANTHER" id="PTHR43229">
    <property type="entry name" value="NODULATION PROTEIN J"/>
    <property type="match status" value="1"/>
</dbReference>
<evidence type="ECO:0000256" key="2">
    <source>
        <dbReference type="ARBA" id="ARBA00022692"/>
    </source>
</evidence>
<dbReference type="InterPro" id="IPR013525">
    <property type="entry name" value="ABC2_TM"/>
</dbReference>
<keyword evidence="6" id="KW-1003">Cell membrane</keyword>
<feature type="transmembrane region" description="Helical" evidence="6">
    <location>
        <begin position="63"/>
        <end position="86"/>
    </location>
</feature>
<evidence type="ECO:0000313" key="10">
    <source>
        <dbReference type="Proteomes" id="UP001165074"/>
    </source>
</evidence>
<keyword evidence="10" id="KW-1185">Reference proteome</keyword>
<dbReference type="PIRSF" id="PIRSF006648">
    <property type="entry name" value="DrrB"/>
    <property type="match status" value="1"/>
</dbReference>
<feature type="domain" description="ABC transmembrane type-2" evidence="7">
    <location>
        <begin position="29"/>
        <end position="265"/>
    </location>
</feature>
<organism evidence="8 11">
    <name type="scientific">Actinoallomurus iriomotensis</name>
    <dbReference type="NCBI Taxonomy" id="478107"/>
    <lineage>
        <taxon>Bacteria</taxon>
        <taxon>Bacillati</taxon>
        <taxon>Actinomycetota</taxon>
        <taxon>Actinomycetes</taxon>
        <taxon>Streptosporangiales</taxon>
        <taxon>Thermomonosporaceae</taxon>
        <taxon>Actinoallomurus</taxon>
    </lineage>
</organism>
<evidence type="ECO:0000313" key="11">
    <source>
        <dbReference type="Proteomes" id="UP001165135"/>
    </source>
</evidence>
<evidence type="ECO:0000259" key="7">
    <source>
        <dbReference type="PROSITE" id="PS51012"/>
    </source>
</evidence>
<feature type="transmembrane region" description="Helical" evidence="6">
    <location>
        <begin position="30"/>
        <end position="51"/>
    </location>
</feature>
<keyword evidence="5" id="KW-0046">Antibiotic resistance</keyword>
<dbReference type="Proteomes" id="UP001165135">
    <property type="component" value="Unassembled WGS sequence"/>
</dbReference>
<dbReference type="EMBL" id="BSTK01000013">
    <property type="protein sequence ID" value="GLY89427.1"/>
    <property type="molecule type" value="Genomic_DNA"/>
</dbReference>
<feature type="transmembrane region" description="Helical" evidence="6">
    <location>
        <begin position="243"/>
        <end position="262"/>
    </location>
</feature>
<dbReference type="PROSITE" id="PS51012">
    <property type="entry name" value="ABC_TM2"/>
    <property type="match status" value="1"/>
</dbReference>
<dbReference type="GO" id="GO:0140359">
    <property type="term" value="F:ABC-type transporter activity"/>
    <property type="evidence" value="ECO:0007669"/>
    <property type="project" value="InterPro"/>
</dbReference>
<dbReference type="GO" id="GO:0046677">
    <property type="term" value="P:response to antibiotic"/>
    <property type="evidence" value="ECO:0007669"/>
    <property type="project" value="UniProtKB-KW"/>
</dbReference>